<accession>A0A1L7XYT4</accession>
<sequence>MEQSLVISKNLSLGGCTRSMAQAVRAVARTGAFVASAPSKTSEWLVILADKPGVLERRLQIRPTHSKNFVELHKSGFVSWAGPVFKEHVEKGKTKPFIGSVMVVNAVDREAVRATLEKDIFVTEGIWDWARVQILPFKTMVRRLA</sequence>
<proteinExistence type="predicted"/>
<protein>
    <recommendedName>
        <fullName evidence="1">YCII-related domain-containing protein</fullName>
    </recommendedName>
</protein>
<dbReference type="InterPro" id="IPR011008">
    <property type="entry name" value="Dimeric_a/b-barrel"/>
</dbReference>
<dbReference type="PANTHER" id="PTHR33606">
    <property type="entry name" value="PROTEIN YCII"/>
    <property type="match status" value="1"/>
</dbReference>
<dbReference type="Gene3D" id="3.30.70.1060">
    <property type="entry name" value="Dimeric alpha+beta barrel"/>
    <property type="match status" value="1"/>
</dbReference>
<dbReference type="Pfam" id="PF03795">
    <property type="entry name" value="YCII"/>
    <property type="match status" value="1"/>
</dbReference>
<reference evidence="2 3" key="1">
    <citation type="submission" date="2016-03" db="EMBL/GenBank/DDBJ databases">
        <authorList>
            <person name="Ploux O."/>
        </authorList>
    </citation>
    <scope>NUCLEOTIDE SEQUENCE [LARGE SCALE GENOMIC DNA]</scope>
    <source>
        <strain evidence="2 3">UAMH 11012</strain>
    </source>
</reference>
<feature type="domain" description="YCII-related" evidence="1">
    <location>
        <begin position="44"/>
        <end position="138"/>
    </location>
</feature>
<dbReference type="EMBL" id="FJOG01000109">
    <property type="protein sequence ID" value="CZR70232.1"/>
    <property type="molecule type" value="Genomic_DNA"/>
</dbReference>
<dbReference type="Proteomes" id="UP000184330">
    <property type="component" value="Unassembled WGS sequence"/>
</dbReference>
<dbReference type="SUPFAM" id="SSF54909">
    <property type="entry name" value="Dimeric alpha+beta barrel"/>
    <property type="match status" value="1"/>
</dbReference>
<evidence type="ECO:0000313" key="2">
    <source>
        <dbReference type="EMBL" id="CZR70232.1"/>
    </source>
</evidence>
<dbReference type="AlphaFoldDB" id="A0A1L7XYT4"/>
<dbReference type="OrthoDB" id="5519740at2759"/>
<name>A0A1L7XYT4_9HELO</name>
<evidence type="ECO:0000313" key="3">
    <source>
        <dbReference type="Proteomes" id="UP000184330"/>
    </source>
</evidence>
<dbReference type="InterPro" id="IPR005545">
    <property type="entry name" value="YCII"/>
</dbReference>
<dbReference type="InterPro" id="IPR051807">
    <property type="entry name" value="Sec-metab_biosynth-assoc"/>
</dbReference>
<keyword evidence="3" id="KW-1185">Reference proteome</keyword>
<gene>
    <name evidence="2" type="ORF">PAC_20133</name>
</gene>
<evidence type="ECO:0000259" key="1">
    <source>
        <dbReference type="Pfam" id="PF03795"/>
    </source>
</evidence>
<organism evidence="2 3">
    <name type="scientific">Phialocephala subalpina</name>
    <dbReference type="NCBI Taxonomy" id="576137"/>
    <lineage>
        <taxon>Eukaryota</taxon>
        <taxon>Fungi</taxon>
        <taxon>Dikarya</taxon>
        <taxon>Ascomycota</taxon>
        <taxon>Pezizomycotina</taxon>
        <taxon>Leotiomycetes</taxon>
        <taxon>Helotiales</taxon>
        <taxon>Mollisiaceae</taxon>
        <taxon>Phialocephala</taxon>
        <taxon>Phialocephala fortinii species complex</taxon>
    </lineage>
</organism>
<dbReference type="PANTHER" id="PTHR33606:SF3">
    <property type="entry name" value="PROTEIN YCII"/>
    <property type="match status" value="1"/>
</dbReference>